<name>A0A0C1BYT1_9BACT</name>
<evidence type="ECO:0000256" key="5">
    <source>
        <dbReference type="ARBA" id="ARBA00022989"/>
    </source>
</evidence>
<evidence type="ECO:0000259" key="9">
    <source>
        <dbReference type="PROSITE" id="PS51846"/>
    </source>
</evidence>
<evidence type="ECO:0000256" key="3">
    <source>
        <dbReference type="ARBA" id="ARBA00022692"/>
    </source>
</evidence>
<dbReference type="InterPro" id="IPR046342">
    <property type="entry name" value="CBS_dom_sf"/>
</dbReference>
<dbReference type="EMBL" id="JSAM01000111">
    <property type="protein sequence ID" value="KIA76591.1"/>
    <property type="molecule type" value="Genomic_DNA"/>
</dbReference>
<evidence type="ECO:0000313" key="10">
    <source>
        <dbReference type="EMBL" id="KIA76591.1"/>
    </source>
</evidence>
<dbReference type="PANTHER" id="PTHR43099">
    <property type="entry name" value="UPF0053 PROTEIN YRKA"/>
    <property type="match status" value="1"/>
</dbReference>
<evidence type="ECO:0000256" key="8">
    <source>
        <dbReference type="SAM" id="Phobius"/>
    </source>
</evidence>
<dbReference type="Pfam" id="PF00571">
    <property type="entry name" value="CBS"/>
    <property type="match status" value="1"/>
</dbReference>
<keyword evidence="5 7" id="KW-1133">Transmembrane helix</keyword>
<evidence type="ECO:0000256" key="7">
    <source>
        <dbReference type="PROSITE-ProRule" id="PRU01193"/>
    </source>
</evidence>
<dbReference type="PANTHER" id="PTHR43099:SF5">
    <property type="entry name" value="HLYC_CORC FAMILY TRANSPORTER"/>
    <property type="match status" value="1"/>
</dbReference>
<accession>A0A0C1BYT1</accession>
<dbReference type="InterPro" id="IPR051676">
    <property type="entry name" value="UPF0053_domain"/>
</dbReference>
<comment type="subcellular location">
    <subcellularLocation>
        <location evidence="1">Cell membrane</location>
        <topology evidence="1">Multi-pass membrane protein</topology>
    </subcellularLocation>
</comment>
<feature type="domain" description="CNNM transmembrane" evidence="9">
    <location>
        <begin position="1"/>
        <end position="196"/>
    </location>
</feature>
<keyword evidence="6 7" id="KW-0472">Membrane</keyword>
<keyword evidence="2" id="KW-1003">Cell membrane</keyword>
<evidence type="ECO:0000256" key="4">
    <source>
        <dbReference type="ARBA" id="ARBA00022737"/>
    </source>
</evidence>
<evidence type="ECO:0000256" key="2">
    <source>
        <dbReference type="ARBA" id="ARBA00022475"/>
    </source>
</evidence>
<dbReference type="Proteomes" id="UP000031307">
    <property type="component" value="Unassembled WGS sequence"/>
</dbReference>
<evidence type="ECO:0000256" key="1">
    <source>
        <dbReference type="ARBA" id="ARBA00004651"/>
    </source>
</evidence>
<keyword evidence="3 7" id="KW-0812">Transmembrane</keyword>
<feature type="transmembrane region" description="Helical" evidence="8">
    <location>
        <begin position="102"/>
        <end position="123"/>
    </location>
</feature>
<protein>
    <recommendedName>
        <fullName evidence="9">CNNM transmembrane domain-containing protein</fullName>
    </recommendedName>
</protein>
<comment type="caution">
    <text evidence="10">The sequence shown here is derived from an EMBL/GenBank/DDBJ whole genome shotgun (WGS) entry which is preliminary data.</text>
</comment>
<dbReference type="PROSITE" id="PS51846">
    <property type="entry name" value="CNNM"/>
    <property type="match status" value="1"/>
</dbReference>
<dbReference type="Gene3D" id="3.10.580.10">
    <property type="entry name" value="CBS-domain"/>
    <property type="match status" value="1"/>
</dbReference>
<proteinExistence type="predicted"/>
<dbReference type="PATRIC" id="fig|83552.4.peg.2236"/>
<evidence type="ECO:0000313" key="11">
    <source>
        <dbReference type="Proteomes" id="UP000031307"/>
    </source>
</evidence>
<evidence type="ECO:0000256" key="6">
    <source>
        <dbReference type="ARBA" id="ARBA00023136"/>
    </source>
</evidence>
<reference evidence="10 11" key="1">
    <citation type="journal article" date="2014" name="Mol. Biol. Evol.">
        <title>Massive expansion of Ubiquitination-related gene families within the Chlamydiae.</title>
        <authorList>
            <person name="Domman D."/>
            <person name="Collingro A."/>
            <person name="Lagkouvardos I."/>
            <person name="Gehre L."/>
            <person name="Weinmaier T."/>
            <person name="Rattei T."/>
            <person name="Subtil A."/>
            <person name="Horn M."/>
        </authorList>
    </citation>
    <scope>NUCLEOTIDE SEQUENCE [LARGE SCALE GENOMIC DNA]</scope>
    <source>
        <strain evidence="10 11">OEW1</strain>
    </source>
</reference>
<dbReference type="AlphaFoldDB" id="A0A0C1BYT1"/>
<dbReference type="InterPro" id="IPR044751">
    <property type="entry name" value="Ion_transp-like_CBS"/>
</dbReference>
<sequence>MLMLELFFIGICLFINALLAGSEAAFIAVSKSSLKALIRQGNEKAKLLLEMRENPERTLSVMQIGISFVGAFAAAIGGAGAGEKIAPWLVHHFGLKETSAELLSILLVVLPLTFASVVLGELVPKTLALRRSLSFSFVAAPWINFASRILYPTVILLEWTTKQIIALFPKKHTAPEDQEISSLDLENLISPLNKQYMVNLVKIEKTSVAEIMVKWDSVVSVNIADPIENVAITVISSGHTRLPILKDEEVIGILNSKEFFAFQKSGNSNWPSLARPIVAMQESVPILTALRILQEKHTHMGIIYLGTAKKGIVTMEAIFEEIIGDIYDEDDDGAIQKILSSRRHFK</sequence>
<dbReference type="GO" id="GO:0005886">
    <property type="term" value="C:plasma membrane"/>
    <property type="evidence" value="ECO:0007669"/>
    <property type="project" value="UniProtKB-SubCell"/>
</dbReference>
<gene>
    <name evidence="10" type="ORF">DB43_AA00160</name>
</gene>
<dbReference type="InterPro" id="IPR002550">
    <property type="entry name" value="CNNM"/>
</dbReference>
<dbReference type="CDD" id="cd04590">
    <property type="entry name" value="CBS_pair_CorC_HlyC_assoc"/>
    <property type="match status" value="1"/>
</dbReference>
<dbReference type="Pfam" id="PF01595">
    <property type="entry name" value="CNNM"/>
    <property type="match status" value="1"/>
</dbReference>
<feature type="transmembrane region" description="Helical" evidence="8">
    <location>
        <begin position="61"/>
        <end position="82"/>
    </location>
</feature>
<dbReference type="SUPFAM" id="SSF54631">
    <property type="entry name" value="CBS-domain pair"/>
    <property type="match status" value="1"/>
</dbReference>
<keyword evidence="4" id="KW-0677">Repeat</keyword>
<organism evidence="10 11">
    <name type="scientific">Parachlamydia acanthamoebae</name>
    <dbReference type="NCBI Taxonomy" id="83552"/>
    <lineage>
        <taxon>Bacteria</taxon>
        <taxon>Pseudomonadati</taxon>
        <taxon>Chlamydiota</taxon>
        <taxon>Chlamydiia</taxon>
        <taxon>Parachlamydiales</taxon>
        <taxon>Parachlamydiaceae</taxon>
        <taxon>Parachlamydia</taxon>
    </lineage>
</organism>
<dbReference type="InterPro" id="IPR000644">
    <property type="entry name" value="CBS_dom"/>
</dbReference>
<feature type="transmembrane region" description="Helical" evidence="8">
    <location>
        <begin position="6"/>
        <end position="29"/>
    </location>
</feature>